<organism evidence="1">
    <name type="scientific">viral metagenome</name>
    <dbReference type="NCBI Taxonomy" id="1070528"/>
    <lineage>
        <taxon>unclassified sequences</taxon>
        <taxon>metagenomes</taxon>
        <taxon>organismal metagenomes</taxon>
    </lineage>
</organism>
<evidence type="ECO:0000313" key="1">
    <source>
        <dbReference type="EMBL" id="QHU07696.1"/>
    </source>
</evidence>
<dbReference type="EMBL" id="MN740685">
    <property type="protein sequence ID" value="QHU07696.1"/>
    <property type="molecule type" value="Genomic_DNA"/>
</dbReference>
<proteinExistence type="predicted"/>
<sequence length="107" mass="12791">MIEEIEYFNLLSYIEETCKEIVSLYPVKLYDLYFFLDDVLETDHFTKDNAYAIECLFWINNVFNYDCEKLLIDFSFNTDIDIFPNNVDITSFLNDSLNFSHHILTNT</sequence>
<protein>
    <submittedName>
        <fullName evidence="1">Uncharacterized protein</fullName>
    </submittedName>
</protein>
<reference evidence="1" key="1">
    <citation type="journal article" date="2020" name="Nature">
        <title>Giant virus diversity and host interactions through global metagenomics.</title>
        <authorList>
            <person name="Schulz F."/>
            <person name="Roux S."/>
            <person name="Paez-Espino D."/>
            <person name="Jungbluth S."/>
            <person name="Walsh D.A."/>
            <person name="Denef V.J."/>
            <person name="McMahon K.D."/>
            <person name="Konstantinidis K.T."/>
            <person name="Eloe-Fadrosh E.A."/>
            <person name="Kyrpides N.C."/>
            <person name="Woyke T."/>
        </authorList>
    </citation>
    <scope>NUCLEOTIDE SEQUENCE</scope>
    <source>
        <strain evidence="1">GVMAG-S-1041349-163</strain>
    </source>
</reference>
<name>A0A6C0JSA0_9ZZZZ</name>
<accession>A0A6C0JSA0</accession>
<dbReference type="AlphaFoldDB" id="A0A6C0JSA0"/>